<reference evidence="2 5" key="2">
    <citation type="submission" date="2020-08" db="EMBL/GenBank/DDBJ databases">
        <title>Sequencing the genomes of 1000 actinobacteria strains.</title>
        <authorList>
            <person name="Klenk H.-P."/>
        </authorList>
    </citation>
    <scope>NUCLEOTIDE SEQUENCE [LARGE SCALE GENOMIC DNA]</scope>
    <source>
        <strain evidence="2 5">DSM 15626</strain>
    </source>
</reference>
<dbReference type="RefSeq" id="WP_171678458.1">
    <property type="nucleotide sequence ID" value="NZ_BAAAGT010000017.1"/>
</dbReference>
<dbReference type="PANTHER" id="PTHR43433">
    <property type="entry name" value="HYDROLASE, ALPHA/BETA FOLD FAMILY PROTEIN"/>
    <property type="match status" value="1"/>
</dbReference>
<dbReference type="SUPFAM" id="SSF53474">
    <property type="entry name" value="alpha/beta-Hydrolases"/>
    <property type="match status" value="1"/>
</dbReference>
<dbReference type="AlphaFoldDB" id="A0A7Y4P2V6"/>
<dbReference type="PRINTS" id="PR00111">
    <property type="entry name" value="ABHYDROLASE"/>
</dbReference>
<dbReference type="PANTHER" id="PTHR43433:SF5">
    <property type="entry name" value="AB HYDROLASE-1 DOMAIN-CONTAINING PROTEIN"/>
    <property type="match status" value="1"/>
</dbReference>
<dbReference type="Proteomes" id="UP000553957">
    <property type="component" value="Unassembled WGS sequence"/>
</dbReference>
<comment type="caution">
    <text evidence="3">The sequence shown here is derived from an EMBL/GenBank/DDBJ whole genome shotgun (WGS) entry which is preliminary data.</text>
</comment>
<feature type="domain" description="AB hydrolase-1" evidence="1">
    <location>
        <begin position="27"/>
        <end position="267"/>
    </location>
</feature>
<dbReference type="InterPro" id="IPR029058">
    <property type="entry name" value="AB_hydrolase_fold"/>
</dbReference>
<gene>
    <name evidence="2" type="ORF">HNR71_005974</name>
    <name evidence="3" type="ORF">HPO96_33630</name>
</gene>
<protein>
    <submittedName>
        <fullName evidence="3">Alpha/beta hydrolase</fullName>
    </submittedName>
    <submittedName>
        <fullName evidence="2">Pimeloyl-ACP methyl ester carboxylesterase</fullName>
    </submittedName>
</protein>
<evidence type="ECO:0000259" key="1">
    <source>
        <dbReference type="Pfam" id="PF00561"/>
    </source>
</evidence>
<evidence type="ECO:0000313" key="4">
    <source>
        <dbReference type="Proteomes" id="UP000534306"/>
    </source>
</evidence>
<accession>A0A7Y4P2V6</accession>
<dbReference type="Gene3D" id="3.40.50.1820">
    <property type="entry name" value="alpha/beta hydrolase"/>
    <property type="match status" value="1"/>
</dbReference>
<evidence type="ECO:0000313" key="3">
    <source>
        <dbReference type="EMBL" id="NOL45201.1"/>
    </source>
</evidence>
<keyword evidence="3" id="KW-0378">Hydrolase</keyword>
<dbReference type="Pfam" id="PF00561">
    <property type="entry name" value="Abhydrolase_1"/>
    <property type="match status" value="1"/>
</dbReference>
<proteinExistence type="predicted"/>
<dbReference type="GO" id="GO:0004806">
    <property type="term" value="F:triacylglycerol lipase activity"/>
    <property type="evidence" value="ECO:0007669"/>
    <property type="project" value="TreeGrafter"/>
</dbReference>
<dbReference type="InterPro" id="IPR000073">
    <property type="entry name" value="AB_hydrolase_1"/>
</dbReference>
<dbReference type="EMBL" id="JABJRC010000011">
    <property type="protein sequence ID" value="NOL45201.1"/>
    <property type="molecule type" value="Genomic_DNA"/>
</dbReference>
<sequence length="306" mass="32827">MSTHPERLLTIDDVALCAQAFGDPADPPVLLVAGTSCSMDWWTPDFCRQLAGHGYFVVRFDQRDTGRSTHDRPGEPSYTLGDLTADAVRVLDGYGLSSAHWVGFSQGGWIAQLAALDHPDRVRSLALLSTRPTGHGPADADLPEVSGKLMTAWQTPGPDPDWDDVDALTDYLVDGERLLAAEPFDDAAVRAICRNSVTRGADVAAQLANHPMADQGPRWRERLAEIAVPTLVLHGSDDPLFPPANGRALAAAIPNARFQELAGVGHELPARVHTIVIDALTNGGHLPEAEVLRPGQRRAQLRSAAG</sequence>
<dbReference type="InterPro" id="IPR050471">
    <property type="entry name" value="AB_hydrolase"/>
</dbReference>
<dbReference type="EMBL" id="JACHKF010000001">
    <property type="protein sequence ID" value="MBB6570337.1"/>
    <property type="molecule type" value="Genomic_DNA"/>
</dbReference>
<keyword evidence="4" id="KW-1185">Reference proteome</keyword>
<organism evidence="3 4">
    <name type="scientific">Kribbella sandramycini</name>
    <dbReference type="NCBI Taxonomy" id="60450"/>
    <lineage>
        <taxon>Bacteria</taxon>
        <taxon>Bacillati</taxon>
        <taxon>Actinomycetota</taxon>
        <taxon>Actinomycetes</taxon>
        <taxon>Propionibacteriales</taxon>
        <taxon>Kribbellaceae</taxon>
        <taxon>Kribbella</taxon>
    </lineage>
</organism>
<evidence type="ECO:0000313" key="2">
    <source>
        <dbReference type="EMBL" id="MBB6570337.1"/>
    </source>
</evidence>
<dbReference type="Proteomes" id="UP000534306">
    <property type="component" value="Unassembled WGS sequence"/>
</dbReference>
<reference evidence="3 4" key="1">
    <citation type="submission" date="2020-05" db="EMBL/GenBank/DDBJ databases">
        <title>Genome sequence of Kribbella sandramycini ATCC 39419.</title>
        <authorList>
            <person name="Maclea K.S."/>
            <person name="Fair J.L."/>
        </authorList>
    </citation>
    <scope>NUCLEOTIDE SEQUENCE [LARGE SCALE GENOMIC DNA]</scope>
    <source>
        <strain evidence="3 4">ATCC 39419</strain>
    </source>
</reference>
<dbReference type="GO" id="GO:0046503">
    <property type="term" value="P:glycerolipid catabolic process"/>
    <property type="evidence" value="ECO:0007669"/>
    <property type="project" value="TreeGrafter"/>
</dbReference>
<name>A0A7Y4P2V6_9ACTN</name>
<evidence type="ECO:0000313" key="5">
    <source>
        <dbReference type="Proteomes" id="UP000553957"/>
    </source>
</evidence>